<evidence type="ECO:0000259" key="2">
    <source>
        <dbReference type="Pfam" id="PF13087"/>
    </source>
</evidence>
<evidence type="ECO:0000313" key="5">
    <source>
        <dbReference type="Proteomes" id="UP001168338"/>
    </source>
</evidence>
<evidence type="ECO:0000259" key="1">
    <source>
        <dbReference type="Pfam" id="PF11784"/>
    </source>
</evidence>
<gene>
    <name evidence="4" type="ORF">FGU65_02860</name>
</gene>
<evidence type="ECO:0000313" key="4">
    <source>
        <dbReference type="EMBL" id="MDN7023843.1"/>
    </source>
</evidence>
<dbReference type="Pfam" id="PF11784">
    <property type="entry name" value="DUF3320"/>
    <property type="match status" value="1"/>
</dbReference>
<dbReference type="Gene3D" id="3.40.50.300">
    <property type="entry name" value="P-loop containing nucleotide triphosphate hydrolases"/>
    <property type="match status" value="3"/>
</dbReference>
<evidence type="ECO:0000259" key="3">
    <source>
        <dbReference type="Pfam" id="PF18741"/>
    </source>
</evidence>
<feature type="domain" description="DNA2/NAM7 helicase-like C-terminal" evidence="2">
    <location>
        <begin position="1332"/>
        <end position="1518"/>
    </location>
</feature>
<dbReference type="InterPro" id="IPR021754">
    <property type="entry name" value="DUF3320"/>
</dbReference>
<dbReference type="InterPro" id="IPR027417">
    <property type="entry name" value="P-loop_NTPase"/>
</dbReference>
<comment type="caution">
    <text evidence="4">The sequence shown here is derived from an EMBL/GenBank/DDBJ whole genome shotgun (WGS) entry which is preliminary data.</text>
</comment>
<accession>A0ABT8M7D5</accession>
<dbReference type="Proteomes" id="UP001168338">
    <property type="component" value="Unassembled WGS sequence"/>
</dbReference>
<dbReference type="InterPro" id="IPR047187">
    <property type="entry name" value="SF1_C_Upf1"/>
</dbReference>
<dbReference type="Pfam" id="PF13195">
    <property type="entry name" value="DUF4011"/>
    <property type="match status" value="1"/>
</dbReference>
<dbReference type="Gene3D" id="3.40.960.10">
    <property type="entry name" value="VSR Endonuclease"/>
    <property type="match status" value="1"/>
</dbReference>
<dbReference type="EMBL" id="VCYH01000001">
    <property type="protein sequence ID" value="MDN7023843.1"/>
    <property type="molecule type" value="Genomic_DNA"/>
</dbReference>
<dbReference type="InterPro" id="IPR045055">
    <property type="entry name" value="DNA2/NAM7-like"/>
</dbReference>
<protein>
    <submittedName>
        <fullName evidence="4">DUF3320 domain-containing protein</fullName>
    </submittedName>
</protein>
<name>A0ABT8M7D5_9EURY</name>
<dbReference type="PANTHER" id="PTHR10887:SF530">
    <property type="entry name" value="SUPERFAMILY I DNA HELICASES"/>
    <property type="match status" value="1"/>
</dbReference>
<dbReference type="PANTHER" id="PTHR10887">
    <property type="entry name" value="DNA2/NAM7 HELICASE FAMILY"/>
    <property type="match status" value="1"/>
</dbReference>
<dbReference type="RefSeq" id="WP_301662902.1">
    <property type="nucleotide sequence ID" value="NZ_VCYH01000001.1"/>
</dbReference>
<sequence length="1887" mass="213930">MTNTARELDILRQNLLDLTLKNKLLNYRPSKRRTVEVIDESPREIYDILVLQEKSMRFSPARVIEDARETLDGAYERPSTIWKEPDDSSEFPEHFFDINLNTPYVYENLMDRLFYAFNQSRSVFEEQGYSVLYIALGFLAWKEPRDPKRIIKAPLILIPVELTRVGKKRAFSLAWTGEDITTSLTLQAKLGEMGIELPEFEMPEEKAGIDDYFAAVKLAVADQKDWNLLTETVLDFFNFRKFVMYKDLDPATWPDDQPPADHLLVKAIFEPQPSDPDDPVISEDEVDTKVDIENSFIVLDADSSQIAAIECVKAGKNLVVQGPPGTGKSQTIANVIAELLAMGRSILFVSEKMAALDVVKSRLDAVGLGTFCIELHSHKAKKKEVLNELQRTICSPVPRSIDLAHEIRELEALKDQLNEYVTVLHTPFGERNQTPFQLFSLKAKADQYFQQHGRKMEIVPFPDAEWCSTDQWSEALSTLEKIQEILPLLSTVKGNPWNGCSPGRILPPDREVIESVLRETIEKYDRCMETAAALFEESGIAPPASGNDIAAVRNIADHLIDPPAVTEEMLRAEIWDLEVSSADELIGKIEKYQSLRETNSGIFRDSLYGADVDRFITEHDTLLKKARTEFLPAYGGMPLPEGFTVFHQHLGSLMKENELKDAITAFDQPGYALFGQRWSGTGSDPDFLEELFTLALLFQEWHKNGRLPKHSVAILETGIPAPVLKGAYQAGQGDSIREVLRLLREYQSLKAAIDSTFLPEITTADIEVLHADFDALSRKFYRSILPGYRRLKGEICAYYRSPPGEDARLLHDLSRVRKYREISKTLQEADKDCRAFFGSLWNGTSSDPAVLEDTIELARLFSEQIHDGPLGDRSCRILEPGISSAVLLNPEFASHYTEVRAAIESLREYQAIRRSLRDIFAEPYDETDYDTYFNAFSLFKQKIHNEIGPQYLLDVIPDVDTVLGHLRSVAEANQLAAAVAADQAGPELFGVHWKGVASDPVLLATYRDWILTFRELLATGRINETTIAILCDGGYADDLVHRVQELERADAIFRDSFIRLTDRLNADLGAIFGSELGSIEYRAIGDRLDVWKAAMPTLVYWSEYLHHRSRALRTVAGPFIKPIEDEAIDWRDILPTFEGTYADGMLKAVFEEEPILAECMKELQDQRVGRFRELDRRFIDLNKKRLYTRAHACMPRIPAGASRNSEAGILLGEFNKKRNIMPIRKLMSRAGRLIQAIKPCFMMSPISIAQFLDSRTADFDVILFDEASQVRPEDALGALLRGKQLVVMGDTRQLPPTRFFDTIGETSDEEDLDEIAVASDMESILNLCRQSFMTRTLRWHYRSRHESLIAVSNRLFYDNQLYVYPSPNCDAETHGLKFVHLPDTVYDRGRSGVNREEARHIAAMVIEHFQRCPEKTLGVGTLNVRQQEAVLEEIEVLVSQHPFIEQRFRSEKGENLFVKNIETIQGDERDVIIVSVGFGFDENHKLSHNFGPINQEGGERRLNVLMTRAREKCVIVSNFTARDLAVGATSAFGLRALKAFLEYAETGSLETRDLPGGESDSPFEDAVYEFLRDSGYDVQKQVGCAGYRIDLAVADPDRPGRYLLGIECDGAQYHASKVARDRDRLRQEVLEGLGWTIYRIWSTDWYRHTPEARASLIGAVEAARCRVEPEPESDPFPDVLDAEELASDLPESESLLLPGSIDDDIPEYEKCPLVDLLALDDLMEIDDETKIQAIMRLVEVEGPIHKEAVIQRFRTECDMKRVTPRIREHIDHLISCAEYDQKIHAKGDFLWPNGDRECRSVLRKRNGDSAPNIAWICPEEIAEAIIYVLEKQHSTEKRDLAVQASRLLGFRVTRSGTLDVIEREIERLMDESELEMLPSGMIYFASS</sequence>
<feature type="domain" description="DUF3320" evidence="1">
    <location>
        <begin position="1720"/>
        <end position="1768"/>
    </location>
</feature>
<feature type="domain" description="Restriction endonuclease type II-like" evidence="3">
    <location>
        <begin position="1563"/>
        <end position="1657"/>
    </location>
</feature>
<dbReference type="SUPFAM" id="SSF52540">
    <property type="entry name" value="P-loop containing nucleoside triphosphate hydrolases"/>
    <property type="match status" value="1"/>
</dbReference>
<keyword evidence="5" id="KW-1185">Reference proteome</keyword>
<dbReference type="InterPro" id="IPR011335">
    <property type="entry name" value="Restrct_endonuc-II-like"/>
</dbReference>
<dbReference type="InterPro" id="IPR041679">
    <property type="entry name" value="DNA2/NAM7-like_C"/>
</dbReference>
<dbReference type="Pfam" id="PF18741">
    <property type="entry name" value="MTES_1575"/>
    <property type="match status" value="1"/>
</dbReference>
<dbReference type="InterPro" id="IPR025103">
    <property type="entry name" value="DUF4011"/>
</dbReference>
<dbReference type="InterPro" id="IPR049468">
    <property type="entry name" value="Restrct_endonuc-II-like_dom"/>
</dbReference>
<dbReference type="SUPFAM" id="SSF52980">
    <property type="entry name" value="Restriction endonuclease-like"/>
    <property type="match status" value="1"/>
</dbReference>
<dbReference type="CDD" id="cd18808">
    <property type="entry name" value="SF1_C_Upf1"/>
    <property type="match status" value="1"/>
</dbReference>
<dbReference type="Pfam" id="PF13087">
    <property type="entry name" value="AAA_12"/>
    <property type="match status" value="1"/>
</dbReference>
<reference evidence="4" key="1">
    <citation type="submission" date="2019-05" db="EMBL/GenBank/DDBJ databases">
        <title>Methanoculleus sp. FWC-SCC1, a methanogenic archaeon isolated from deep marine cold seep.</title>
        <authorList>
            <person name="Chen Y.-W."/>
            <person name="Chen S.-C."/>
            <person name="Teng N.-H."/>
            <person name="Lai M.-C."/>
        </authorList>
    </citation>
    <scope>NUCLEOTIDE SEQUENCE</scope>
    <source>
        <strain evidence="4">FWC-SCC1</strain>
    </source>
</reference>
<organism evidence="4 5">
    <name type="scientific">Methanoculleus frigidifontis</name>
    <dbReference type="NCBI Taxonomy" id="2584085"/>
    <lineage>
        <taxon>Archaea</taxon>
        <taxon>Methanobacteriati</taxon>
        <taxon>Methanobacteriota</taxon>
        <taxon>Stenosarchaea group</taxon>
        <taxon>Methanomicrobia</taxon>
        <taxon>Methanomicrobiales</taxon>
        <taxon>Methanomicrobiaceae</taxon>
        <taxon>Methanoculleus</taxon>
    </lineage>
</organism>
<proteinExistence type="predicted"/>